<dbReference type="EMBL" id="CP031034">
    <property type="protein sequence ID" value="QDZ17988.1"/>
    <property type="molecule type" value="Genomic_DNA"/>
</dbReference>
<evidence type="ECO:0000313" key="3">
    <source>
        <dbReference type="Proteomes" id="UP000316726"/>
    </source>
</evidence>
<organism evidence="2 3">
    <name type="scientific">Chloropicon primus</name>
    <dbReference type="NCBI Taxonomy" id="1764295"/>
    <lineage>
        <taxon>Eukaryota</taxon>
        <taxon>Viridiplantae</taxon>
        <taxon>Chlorophyta</taxon>
        <taxon>Chloropicophyceae</taxon>
        <taxon>Chloropicales</taxon>
        <taxon>Chloropicaceae</taxon>
        <taxon>Chloropicon</taxon>
    </lineage>
</organism>
<proteinExistence type="predicted"/>
<keyword evidence="3" id="KW-1185">Reference proteome</keyword>
<feature type="region of interest" description="Disordered" evidence="1">
    <location>
        <begin position="1"/>
        <end position="170"/>
    </location>
</feature>
<dbReference type="AlphaFoldDB" id="A0A5B8MBZ6"/>
<sequence length="223" mass="23665">MARKETGQDLIGDLLKDLGMPGEPTTTAAAPSGKENSSRSKIVADLQTSLVPEASMPSTAGKVPHDYGRVDLAPFFDSPLVGGPLSEVSLEQKKKEGKRQRGKKQKGAAEGNGNQAENPKKKDKARKKERRNSGSDQKDKDGRRGSLWAGSAFLKSPAPEELPMPSPSLLAGIPREICEAPTAVDTTAELKKMLNLDGGGCAATTDNSDAVATNDLRRMLQIS</sequence>
<accession>A0A5B8MBZ6</accession>
<dbReference type="GO" id="GO:0016071">
    <property type="term" value="P:mRNA metabolic process"/>
    <property type="evidence" value="ECO:0007669"/>
    <property type="project" value="UniProtKB-ARBA"/>
</dbReference>
<evidence type="ECO:0000256" key="1">
    <source>
        <dbReference type="SAM" id="MobiDB-lite"/>
    </source>
</evidence>
<dbReference type="InterPro" id="IPR028322">
    <property type="entry name" value="PNRC-like_rgn"/>
</dbReference>
<feature type="compositionally biased region" description="Basic residues" evidence="1">
    <location>
        <begin position="95"/>
        <end position="106"/>
    </location>
</feature>
<dbReference type="Proteomes" id="UP000316726">
    <property type="component" value="Chromosome 1"/>
</dbReference>
<gene>
    <name evidence="2" type="ORF">A3770_01p05060</name>
</gene>
<dbReference type="Pfam" id="PF15365">
    <property type="entry name" value="PNRC"/>
    <property type="match status" value="1"/>
</dbReference>
<feature type="compositionally biased region" description="Basic residues" evidence="1">
    <location>
        <begin position="121"/>
        <end position="130"/>
    </location>
</feature>
<evidence type="ECO:0000313" key="2">
    <source>
        <dbReference type="EMBL" id="QDZ17988.1"/>
    </source>
</evidence>
<feature type="compositionally biased region" description="Basic and acidic residues" evidence="1">
    <location>
        <begin position="131"/>
        <end position="144"/>
    </location>
</feature>
<name>A0A5B8MBZ6_9CHLO</name>
<protein>
    <submittedName>
        <fullName evidence="2">Uncharacterized protein</fullName>
    </submittedName>
</protein>
<reference evidence="2 3" key="1">
    <citation type="submission" date="2018-07" db="EMBL/GenBank/DDBJ databases">
        <title>The complete nuclear genome of the prasinophyte Chloropicon primus (CCMP1205).</title>
        <authorList>
            <person name="Pombert J.-F."/>
            <person name="Otis C."/>
            <person name="Turmel M."/>
            <person name="Lemieux C."/>
        </authorList>
    </citation>
    <scope>NUCLEOTIDE SEQUENCE [LARGE SCALE GENOMIC DNA]</scope>
    <source>
        <strain evidence="2 3">CCMP1205</strain>
    </source>
</reference>